<protein>
    <recommendedName>
        <fullName evidence="15">Phenylalanine--tRNA ligase beta subunit</fullName>
        <ecNumber evidence="15">6.1.1.20</ecNumber>
    </recommendedName>
    <alternativeName>
        <fullName evidence="15">Phenylalanyl-tRNA synthetase beta subunit</fullName>
        <shortName evidence="15">PheRS</shortName>
    </alternativeName>
</protein>
<dbReference type="Proteomes" id="UP000672602">
    <property type="component" value="Unassembled WGS sequence"/>
</dbReference>
<dbReference type="PROSITE" id="PS50886">
    <property type="entry name" value="TRBD"/>
    <property type="match status" value="1"/>
</dbReference>
<evidence type="ECO:0000313" key="20">
    <source>
        <dbReference type="EMBL" id="MBP5858035.1"/>
    </source>
</evidence>
<comment type="caution">
    <text evidence="20">The sequence shown here is derived from an EMBL/GenBank/DDBJ whole genome shotgun (WGS) entry which is preliminary data.</text>
</comment>
<evidence type="ECO:0000256" key="15">
    <source>
        <dbReference type="HAMAP-Rule" id="MF_00283"/>
    </source>
</evidence>
<feature type="binding site" evidence="15">
    <location>
        <position position="455"/>
    </location>
    <ligand>
        <name>Mg(2+)</name>
        <dbReference type="ChEBI" id="CHEBI:18420"/>
        <note>shared with alpha subunit</note>
    </ligand>
</feature>
<evidence type="ECO:0000256" key="16">
    <source>
        <dbReference type="PROSITE-ProRule" id="PRU00209"/>
    </source>
</evidence>
<keyword evidence="5 16" id="KW-0820">tRNA-binding</keyword>
<evidence type="ECO:0000256" key="3">
    <source>
        <dbReference type="ARBA" id="ARBA00011209"/>
    </source>
</evidence>
<dbReference type="InterPro" id="IPR009061">
    <property type="entry name" value="DNA-bd_dom_put_sf"/>
</dbReference>
<dbReference type="Pfam" id="PF01588">
    <property type="entry name" value="tRNA_bind"/>
    <property type="match status" value="1"/>
</dbReference>
<dbReference type="GO" id="GO:0006432">
    <property type="term" value="P:phenylalanyl-tRNA aminoacylation"/>
    <property type="evidence" value="ECO:0007669"/>
    <property type="project" value="UniProtKB-UniRule"/>
</dbReference>
<keyword evidence="7 15" id="KW-0479">Metal-binding</keyword>
<evidence type="ECO:0000256" key="11">
    <source>
        <dbReference type="ARBA" id="ARBA00022884"/>
    </source>
</evidence>
<evidence type="ECO:0000256" key="9">
    <source>
        <dbReference type="ARBA" id="ARBA00022840"/>
    </source>
</evidence>
<dbReference type="Gene3D" id="3.50.40.10">
    <property type="entry name" value="Phenylalanyl-trna Synthetase, Chain B, domain 3"/>
    <property type="match status" value="1"/>
</dbReference>
<comment type="similarity">
    <text evidence="2 15">Belongs to the phenylalanyl-tRNA synthetase beta subunit family. Type 1 subfamily.</text>
</comment>
<feature type="binding site" evidence="15">
    <location>
        <position position="464"/>
    </location>
    <ligand>
        <name>Mg(2+)</name>
        <dbReference type="ChEBI" id="CHEBI:18420"/>
        <note>shared with alpha subunit</note>
    </ligand>
</feature>
<dbReference type="SMART" id="SM00896">
    <property type="entry name" value="FDX-ACB"/>
    <property type="match status" value="1"/>
</dbReference>
<evidence type="ECO:0000256" key="7">
    <source>
        <dbReference type="ARBA" id="ARBA00022723"/>
    </source>
</evidence>
<dbReference type="InterPro" id="IPR045060">
    <property type="entry name" value="Phe-tRNA-ligase_IIc_bsu"/>
</dbReference>
<dbReference type="SUPFAM" id="SSF54991">
    <property type="entry name" value="Anticodon-binding domain of PheRS"/>
    <property type="match status" value="1"/>
</dbReference>
<dbReference type="InterPro" id="IPR005147">
    <property type="entry name" value="tRNA_synthase_B5-dom"/>
</dbReference>
<keyword evidence="6 15" id="KW-0436">Ligase</keyword>
<evidence type="ECO:0000259" key="19">
    <source>
        <dbReference type="PROSITE" id="PS51483"/>
    </source>
</evidence>
<dbReference type="Gene3D" id="2.40.50.140">
    <property type="entry name" value="Nucleic acid-binding proteins"/>
    <property type="match status" value="1"/>
</dbReference>
<dbReference type="FunFam" id="2.40.50.140:FF:000045">
    <property type="entry name" value="Phenylalanine--tRNA ligase beta subunit"/>
    <property type="match status" value="1"/>
</dbReference>
<evidence type="ECO:0000259" key="18">
    <source>
        <dbReference type="PROSITE" id="PS51447"/>
    </source>
</evidence>
<evidence type="ECO:0000256" key="8">
    <source>
        <dbReference type="ARBA" id="ARBA00022741"/>
    </source>
</evidence>
<dbReference type="SMART" id="SM00874">
    <property type="entry name" value="B5"/>
    <property type="match status" value="1"/>
</dbReference>
<keyword evidence="13 15" id="KW-0030">Aminoacyl-tRNA synthetase</keyword>
<dbReference type="GO" id="GO:0000287">
    <property type="term" value="F:magnesium ion binding"/>
    <property type="evidence" value="ECO:0007669"/>
    <property type="project" value="UniProtKB-UniRule"/>
</dbReference>
<dbReference type="InterPro" id="IPR045864">
    <property type="entry name" value="aa-tRNA-synth_II/BPL/LPL"/>
</dbReference>
<dbReference type="Gene3D" id="3.30.56.10">
    <property type="match status" value="2"/>
</dbReference>
<dbReference type="PROSITE" id="PS51483">
    <property type="entry name" value="B5"/>
    <property type="match status" value="1"/>
</dbReference>
<dbReference type="SMART" id="SM00873">
    <property type="entry name" value="B3_4"/>
    <property type="match status" value="1"/>
</dbReference>
<feature type="domain" description="B5" evidence="19">
    <location>
        <begin position="402"/>
        <end position="477"/>
    </location>
</feature>
<dbReference type="Gene3D" id="3.30.930.10">
    <property type="entry name" value="Bira Bifunctional Protein, Domain 2"/>
    <property type="match status" value="1"/>
</dbReference>
<reference evidence="20" key="1">
    <citation type="submission" date="2021-04" db="EMBL/GenBank/DDBJ databases">
        <authorList>
            <person name="Zhang D.-C."/>
        </authorList>
    </citation>
    <scope>NUCLEOTIDE SEQUENCE</scope>
    <source>
        <strain evidence="20">CGMCC 1.15697</strain>
    </source>
</reference>
<dbReference type="InterPro" id="IPR004532">
    <property type="entry name" value="Phe-tRNA-ligase_IIc_bsu_bact"/>
</dbReference>
<evidence type="ECO:0000256" key="10">
    <source>
        <dbReference type="ARBA" id="ARBA00022842"/>
    </source>
</evidence>
<dbReference type="Pfam" id="PF17759">
    <property type="entry name" value="tRNA_synthFbeta"/>
    <property type="match status" value="1"/>
</dbReference>
<dbReference type="GO" id="GO:0009328">
    <property type="term" value="C:phenylalanine-tRNA ligase complex"/>
    <property type="evidence" value="ECO:0007669"/>
    <property type="project" value="TreeGrafter"/>
</dbReference>
<dbReference type="Pfam" id="PF03484">
    <property type="entry name" value="B5"/>
    <property type="match status" value="1"/>
</dbReference>
<dbReference type="PROSITE" id="PS51447">
    <property type="entry name" value="FDX_ACB"/>
    <property type="match status" value="1"/>
</dbReference>
<dbReference type="SUPFAM" id="SSF55681">
    <property type="entry name" value="Class II aaRS and biotin synthetases"/>
    <property type="match status" value="1"/>
</dbReference>
<dbReference type="GO" id="GO:0004826">
    <property type="term" value="F:phenylalanine-tRNA ligase activity"/>
    <property type="evidence" value="ECO:0007669"/>
    <property type="project" value="UniProtKB-UniRule"/>
</dbReference>
<dbReference type="Pfam" id="PF03483">
    <property type="entry name" value="B3_4"/>
    <property type="match status" value="1"/>
</dbReference>
<feature type="domain" description="TRNA-binding" evidence="17">
    <location>
        <begin position="39"/>
        <end position="149"/>
    </location>
</feature>
<dbReference type="NCBIfam" id="TIGR00472">
    <property type="entry name" value="pheT_bact"/>
    <property type="match status" value="1"/>
</dbReference>
<accession>A0A8J7S0G2</accession>
<comment type="catalytic activity">
    <reaction evidence="14 15">
        <text>tRNA(Phe) + L-phenylalanine + ATP = L-phenylalanyl-tRNA(Phe) + AMP + diphosphate + H(+)</text>
        <dbReference type="Rhea" id="RHEA:19413"/>
        <dbReference type="Rhea" id="RHEA-COMP:9668"/>
        <dbReference type="Rhea" id="RHEA-COMP:9699"/>
        <dbReference type="ChEBI" id="CHEBI:15378"/>
        <dbReference type="ChEBI" id="CHEBI:30616"/>
        <dbReference type="ChEBI" id="CHEBI:33019"/>
        <dbReference type="ChEBI" id="CHEBI:58095"/>
        <dbReference type="ChEBI" id="CHEBI:78442"/>
        <dbReference type="ChEBI" id="CHEBI:78531"/>
        <dbReference type="ChEBI" id="CHEBI:456215"/>
        <dbReference type="EC" id="6.1.1.20"/>
    </reaction>
</comment>
<dbReference type="PANTHER" id="PTHR10947:SF0">
    <property type="entry name" value="PHENYLALANINE--TRNA LIGASE BETA SUBUNIT"/>
    <property type="match status" value="1"/>
</dbReference>
<evidence type="ECO:0000256" key="13">
    <source>
        <dbReference type="ARBA" id="ARBA00023146"/>
    </source>
</evidence>
<dbReference type="CDD" id="cd00769">
    <property type="entry name" value="PheRS_beta_core"/>
    <property type="match status" value="1"/>
</dbReference>
<dbReference type="InterPro" id="IPR036690">
    <property type="entry name" value="Fdx_antiC-bd_sf"/>
</dbReference>
<dbReference type="HAMAP" id="MF_00283">
    <property type="entry name" value="Phe_tRNA_synth_beta1"/>
    <property type="match status" value="1"/>
</dbReference>
<name>A0A8J7S0G2_9PROT</name>
<organism evidence="20 21">
    <name type="scientific">Marivibrio halodurans</name>
    <dbReference type="NCBI Taxonomy" id="2039722"/>
    <lineage>
        <taxon>Bacteria</taxon>
        <taxon>Pseudomonadati</taxon>
        <taxon>Pseudomonadota</taxon>
        <taxon>Alphaproteobacteria</taxon>
        <taxon>Rhodospirillales</taxon>
        <taxon>Rhodospirillaceae</taxon>
        <taxon>Marivibrio</taxon>
    </lineage>
</organism>
<dbReference type="SUPFAM" id="SSF46955">
    <property type="entry name" value="Putative DNA-binding domain"/>
    <property type="match status" value="1"/>
</dbReference>
<dbReference type="InterPro" id="IPR020825">
    <property type="entry name" value="Phe-tRNA_synthase-like_B3/B4"/>
</dbReference>
<gene>
    <name evidence="15" type="primary">pheT</name>
    <name evidence="20" type="ORF">KAJ83_13535</name>
</gene>
<dbReference type="InterPro" id="IPR012340">
    <property type="entry name" value="NA-bd_OB-fold"/>
</dbReference>
<keyword evidence="11 16" id="KW-0694">RNA-binding</keyword>
<evidence type="ECO:0000256" key="14">
    <source>
        <dbReference type="ARBA" id="ARBA00049255"/>
    </source>
</evidence>
<comment type="subcellular location">
    <subcellularLocation>
        <location evidence="1 15">Cytoplasm</location>
    </subcellularLocation>
</comment>
<dbReference type="InterPro" id="IPR002547">
    <property type="entry name" value="tRNA-bd_dom"/>
</dbReference>
<comment type="caution">
    <text evidence="15">Lacks conserved residue(s) required for the propagation of feature annotation.</text>
</comment>
<keyword evidence="21" id="KW-1185">Reference proteome</keyword>
<dbReference type="RefSeq" id="WP_210682617.1">
    <property type="nucleotide sequence ID" value="NZ_JAGMWN010000006.1"/>
</dbReference>
<evidence type="ECO:0000256" key="2">
    <source>
        <dbReference type="ARBA" id="ARBA00008653"/>
    </source>
</evidence>
<evidence type="ECO:0000256" key="5">
    <source>
        <dbReference type="ARBA" id="ARBA00022555"/>
    </source>
</evidence>
<comment type="cofactor">
    <cofactor evidence="15">
        <name>Mg(2+)</name>
        <dbReference type="ChEBI" id="CHEBI:18420"/>
    </cofactor>
    <text evidence="15">Binds 2 magnesium ions per tetramer.</text>
</comment>
<evidence type="ECO:0000259" key="17">
    <source>
        <dbReference type="PROSITE" id="PS50886"/>
    </source>
</evidence>
<evidence type="ECO:0000256" key="12">
    <source>
        <dbReference type="ARBA" id="ARBA00022917"/>
    </source>
</evidence>
<keyword evidence="9 15" id="KW-0067">ATP-binding</keyword>
<dbReference type="EC" id="6.1.1.20" evidence="15"/>
<keyword evidence="12 15" id="KW-0648">Protein biosynthesis</keyword>
<dbReference type="EMBL" id="JAGMWN010000006">
    <property type="protein sequence ID" value="MBP5858035.1"/>
    <property type="molecule type" value="Genomic_DNA"/>
</dbReference>
<dbReference type="AlphaFoldDB" id="A0A8J7S0G2"/>
<dbReference type="InterPro" id="IPR041616">
    <property type="entry name" value="PheRS_beta_core"/>
</dbReference>
<dbReference type="GO" id="GO:0000049">
    <property type="term" value="F:tRNA binding"/>
    <property type="evidence" value="ECO:0007669"/>
    <property type="project" value="UniProtKB-UniRule"/>
</dbReference>
<feature type="domain" description="FDX-ACB" evidence="18">
    <location>
        <begin position="713"/>
        <end position="805"/>
    </location>
</feature>
<keyword evidence="8 15" id="KW-0547">Nucleotide-binding</keyword>
<dbReference type="NCBIfam" id="NF045760">
    <property type="entry name" value="YtpR"/>
    <property type="match status" value="1"/>
</dbReference>
<dbReference type="Gene3D" id="3.30.70.380">
    <property type="entry name" value="Ferrodoxin-fold anticodon-binding domain"/>
    <property type="match status" value="1"/>
</dbReference>
<dbReference type="PANTHER" id="PTHR10947">
    <property type="entry name" value="PHENYLALANYL-TRNA SYNTHETASE BETA CHAIN AND LEUCINE-RICH REPEAT-CONTAINING PROTEIN 47"/>
    <property type="match status" value="1"/>
</dbReference>
<dbReference type="InterPro" id="IPR005146">
    <property type="entry name" value="B3/B4_tRNA-bd"/>
</dbReference>
<dbReference type="Pfam" id="PF03147">
    <property type="entry name" value="FDX-ACB"/>
    <property type="match status" value="1"/>
</dbReference>
<evidence type="ECO:0000256" key="1">
    <source>
        <dbReference type="ARBA" id="ARBA00004496"/>
    </source>
</evidence>
<feature type="binding site" evidence="15">
    <location>
        <position position="465"/>
    </location>
    <ligand>
        <name>Mg(2+)</name>
        <dbReference type="ChEBI" id="CHEBI:18420"/>
        <note>shared with alpha subunit</note>
    </ligand>
</feature>
<proteinExistence type="inferred from homology"/>
<dbReference type="InterPro" id="IPR033714">
    <property type="entry name" value="tRNA_bind_bactPheRS"/>
</dbReference>
<comment type="subunit">
    <text evidence="3 15">Tetramer of two alpha and two beta subunits.</text>
</comment>
<dbReference type="GO" id="GO:0005524">
    <property type="term" value="F:ATP binding"/>
    <property type="evidence" value="ECO:0007669"/>
    <property type="project" value="UniProtKB-UniRule"/>
</dbReference>
<dbReference type="CDD" id="cd02796">
    <property type="entry name" value="tRNA_bind_bactPheRS"/>
    <property type="match status" value="1"/>
</dbReference>
<dbReference type="InterPro" id="IPR005121">
    <property type="entry name" value="Fdx_antiC-bd"/>
</dbReference>
<evidence type="ECO:0000256" key="4">
    <source>
        <dbReference type="ARBA" id="ARBA00022490"/>
    </source>
</evidence>
<evidence type="ECO:0000313" key="21">
    <source>
        <dbReference type="Proteomes" id="UP000672602"/>
    </source>
</evidence>
<keyword evidence="4 15" id="KW-0963">Cytoplasm</keyword>
<sequence>MKFTLSWLKEHLETEASLDEITTALTDLGLEVEGVENPAEQLAPFLIAHVTEAKPHPNADRLQICMVDAGDGKPVQVICGAPNARAGMKGVFAPAGAYVPGTDLLLKAGKIRGEESNGMLCSEREMGLSEDHDGIIDLPADAPVGAGFAAWKGLDDPVIEIAITPNRGDCLGVHGIARDLAARGLGRLKPFDATPVPGTYPAPIAWARAADIGDDCPYVAGRHFRGVRNGPSPDWLQKRLKAIGLRPISALVDITNLVTHDLGRPLHVFDAAKVKGETLTMAKAEGGEEILALDGRTYRLEAGMTVIVDGNGPQGIGGIMGGELSGCTEETTKVFLEAALFDPTRVAETGRKLGIDSDARYRFERGVDPASVDWAVEVAARLILELCGGEASEITRDGAQPDVTREITLNPAKLKSFGGADVPGEEAAGILERLGFKTRIADASITAVPPTWRPDIEHEHCLIEEVLRVHGFDAVPAVSLVRADGTLPQPILTLLQRRTGFAKRTLATRGMLEAVTWSFMPRAAAERFGGGDAAMQLANPISADLDAMRPSILPNLLSAARRNIDRGHADPALFEAGPAFRARGEDGQDLVVAGLRAGKTGPRHWAEAPRDVDAFDAKADVEAVLAACGAPVDKLQVSTDAPDWYHPGRSGCLRLGPKVLARFGEVHPGILRDYEIRGRVAAFEIFLEAIPEPKAKKSTDKAGAKTRPLLKASTLQPVTRDFAFLVDADVPADKILRAALGADKQLVAAAGVFDIYQGAELEGRKSVAISVTLQPVEKTLTDKEIEAVAARIVANVGKQTGASLRA</sequence>
<keyword evidence="10 15" id="KW-0460">Magnesium</keyword>
<dbReference type="SUPFAM" id="SSF50249">
    <property type="entry name" value="Nucleic acid-binding proteins"/>
    <property type="match status" value="1"/>
</dbReference>
<dbReference type="SUPFAM" id="SSF56037">
    <property type="entry name" value="PheT/TilS domain"/>
    <property type="match status" value="1"/>
</dbReference>
<evidence type="ECO:0000256" key="6">
    <source>
        <dbReference type="ARBA" id="ARBA00022598"/>
    </source>
</evidence>